<comment type="function">
    <text evidence="10">Catalyzes the hydrolysis of complex carboxylic polyesters found in the cell wall of plants. Degrades cutin, a macromolecule that forms the structure of the plant cuticle.</text>
</comment>
<protein>
    <recommendedName>
        <fullName evidence="3 10">Cutinase</fullName>
        <ecNumber evidence="3 10">3.1.1.74</ecNumber>
    </recommendedName>
</protein>
<evidence type="ECO:0000256" key="4">
    <source>
        <dbReference type="ARBA" id="ARBA00022487"/>
    </source>
</evidence>
<comment type="subcellular location">
    <subcellularLocation>
        <location evidence="1 10">Secreted</location>
    </subcellularLocation>
</comment>
<proteinExistence type="inferred from homology"/>
<dbReference type="Pfam" id="PF01083">
    <property type="entry name" value="Cutinase"/>
    <property type="match status" value="1"/>
</dbReference>
<dbReference type="EMBL" id="JAZAVJ010000012">
    <property type="protein sequence ID" value="KAK7423040.1"/>
    <property type="molecule type" value="Genomic_DNA"/>
</dbReference>
<keyword evidence="5 10" id="KW-0964">Secreted</keyword>
<dbReference type="PROSITE" id="PS00155">
    <property type="entry name" value="CUTINASE_1"/>
    <property type="match status" value="1"/>
</dbReference>
<evidence type="ECO:0000256" key="8">
    <source>
        <dbReference type="ARBA" id="ARBA00023157"/>
    </source>
</evidence>
<evidence type="ECO:0000256" key="9">
    <source>
        <dbReference type="ARBA" id="ARBA00034045"/>
    </source>
</evidence>
<keyword evidence="8" id="KW-1015">Disulfide bond</keyword>
<evidence type="ECO:0000256" key="10">
    <source>
        <dbReference type="RuleBase" id="RU361263"/>
    </source>
</evidence>
<dbReference type="InterPro" id="IPR011150">
    <property type="entry name" value="Cutinase_monf"/>
</dbReference>
<evidence type="ECO:0000256" key="5">
    <source>
        <dbReference type="ARBA" id="ARBA00022525"/>
    </source>
</evidence>
<evidence type="ECO:0000256" key="2">
    <source>
        <dbReference type="ARBA" id="ARBA00007534"/>
    </source>
</evidence>
<reference evidence="11 12" key="1">
    <citation type="journal article" date="2025" name="Microbiol. Resour. Announc.">
        <title>Draft genome sequences for Neonectria magnoliae and Neonectria punicea, canker pathogens of Liriodendron tulipifera and Acer saccharum in West Virginia.</title>
        <authorList>
            <person name="Petronek H.M."/>
            <person name="Kasson M.T."/>
            <person name="Metheny A.M."/>
            <person name="Stauder C.M."/>
            <person name="Lovett B."/>
            <person name="Lynch S.C."/>
            <person name="Garnas J.R."/>
            <person name="Kasson L.R."/>
            <person name="Stajich J.E."/>
        </authorList>
    </citation>
    <scope>NUCLEOTIDE SEQUENCE [LARGE SCALE GENOMIC DNA]</scope>
    <source>
        <strain evidence="11 12">NRRL 64653</strain>
    </source>
</reference>
<dbReference type="InterPro" id="IPR000675">
    <property type="entry name" value="Cutinase/axe"/>
</dbReference>
<accession>A0ABR1HP68</accession>
<keyword evidence="4 10" id="KW-0719">Serine esterase</keyword>
<dbReference type="SMART" id="SM01110">
    <property type="entry name" value="Cutinase"/>
    <property type="match status" value="1"/>
</dbReference>
<keyword evidence="6" id="KW-0732">Signal</keyword>
<dbReference type="Gene3D" id="3.40.50.1820">
    <property type="entry name" value="alpha/beta hydrolase"/>
    <property type="match status" value="1"/>
</dbReference>
<dbReference type="Proteomes" id="UP001498476">
    <property type="component" value="Unassembled WGS sequence"/>
</dbReference>
<sequence>MPCMEFTPKIHRGTVLLVILAMHFMVLVDSLPAVANSKLMVRQERATVDDFGLEPRQDIPGPLAKFPRGPLNQLLEIISSLPEGEKALDAVGKVLTPLQQLLANAVDIDTTRDDLTQNAPCSDISVIFARGTTEPGNVGLVTGPPFFDALSEQLGNASLTVQGVDYPATFAGFNLNGTEGVPSMTAFIDQAITSCPSTKLVMSGYSQGALVVRSTADSLPAETMSKVNSIVTFGDPRNQTPITGGEGKTMVVCLADDSVCNGGFINVAHLTYGSEADAAAQFVVQQAGDQ</sequence>
<comment type="similarity">
    <text evidence="2 10">Belongs to the cutinase family.</text>
</comment>
<evidence type="ECO:0000256" key="1">
    <source>
        <dbReference type="ARBA" id="ARBA00004613"/>
    </source>
</evidence>
<evidence type="ECO:0000313" key="11">
    <source>
        <dbReference type="EMBL" id="KAK7423040.1"/>
    </source>
</evidence>
<dbReference type="SUPFAM" id="SSF53474">
    <property type="entry name" value="alpha/beta-Hydrolases"/>
    <property type="match status" value="1"/>
</dbReference>
<comment type="caution">
    <text evidence="11">The sequence shown here is derived from an EMBL/GenBank/DDBJ whole genome shotgun (WGS) entry which is preliminary data.</text>
</comment>
<dbReference type="InterPro" id="IPR029058">
    <property type="entry name" value="AB_hydrolase_fold"/>
</dbReference>
<dbReference type="PANTHER" id="PTHR48250">
    <property type="entry name" value="CUTINASE 2-RELATED"/>
    <property type="match status" value="1"/>
</dbReference>
<keyword evidence="7 10" id="KW-0378">Hydrolase</keyword>
<dbReference type="PANTHER" id="PTHR48250:SF1">
    <property type="entry name" value="CUTINASE"/>
    <property type="match status" value="1"/>
</dbReference>
<dbReference type="InterPro" id="IPR043580">
    <property type="entry name" value="CUTINASE_1"/>
</dbReference>
<dbReference type="PRINTS" id="PR00129">
    <property type="entry name" value="CUTINASE"/>
</dbReference>
<evidence type="ECO:0000256" key="3">
    <source>
        <dbReference type="ARBA" id="ARBA00013095"/>
    </source>
</evidence>
<evidence type="ECO:0000256" key="6">
    <source>
        <dbReference type="ARBA" id="ARBA00022729"/>
    </source>
</evidence>
<keyword evidence="12" id="KW-1185">Reference proteome</keyword>
<gene>
    <name evidence="11" type="ORF">QQX98_001330</name>
</gene>
<evidence type="ECO:0000313" key="12">
    <source>
        <dbReference type="Proteomes" id="UP001498476"/>
    </source>
</evidence>
<name>A0ABR1HP68_9HYPO</name>
<comment type="catalytic activity">
    <reaction evidence="9 10">
        <text>cutin + H2O = cutin monomers.</text>
        <dbReference type="EC" id="3.1.1.74"/>
    </reaction>
</comment>
<evidence type="ECO:0000256" key="7">
    <source>
        <dbReference type="ARBA" id="ARBA00022801"/>
    </source>
</evidence>
<organism evidence="11 12">
    <name type="scientific">Neonectria punicea</name>
    <dbReference type="NCBI Taxonomy" id="979145"/>
    <lineage>
        <taxon>Eukaryota</taxon>
        <taxon>Fungi</taxon>
        <taxon>Dikarya</taxon>
        <taxon>Ascomycota</taxon>
        <taxon>Pezizomycotina</taxon>
        <taxon>Sordariomycetes</taxon>
        <taxon>Hypocreomycetidae</taxon>
        <taxon>Hypocreales</taxon>
        <taxon>Nectriaceae</taxon>
        <taxon>Neonectria</taxon>
    </lineage>
</organism>
<dbReference type="EC" id="3.1.1.74" evidence="3 10"/>